<dbReference type="Proteomes" id="UP000008461">
    <property type="component" value="Chromosome"/>
</dbReference>
<dbReference type="EMBL" id="CP002691">
    <property type="protein sequence ID" value="AEE50578.1"/>
    <property type="molecule type" value="Genomic_DNA"/>
</dbReference>
<accession>F4L0X4</accession>
<dbReference type="KEGG" id="hhy:Halhy_2710"/>
<keyword evidence="2" id="KW-1185">Reference proteome</keyword>
<evidence type="ECO:0000313" key="1">
    <source>
        <dbReference type="EMBL" id="AEE50578.1"/>
    </source>
</evidence>
<gene>
    <name evidence="1" type="ordered locus">Halhy_2710</name>
</gene>
<dbReference type="AlphaFoldDB" id="F4L0X4"/>
<organism evidence="1 2">
    <name type="scientific">Haliscomenobacter hydrossis (strain ATCC 27775 / DSM 1100 / LMG 10767 / O)</name>
    <dbReference type="NCBI Taxonomy" id="760192"/>
    <lineage>
        <taxon>Bacteria</taxon>
        <taxon>Pseudomonadati</taxon>
        <taxon>Bacteroidota</taxon>
        <taxon>Saprospiria</taxon>
        <taxon>Saprospirales</taxon>
        <taxon>Haliscomenobacteraceae</taxon>
        <taxon>Haliscomenobacter</taxon>
    </lineage>
</organism>
<reference key="2">
    <citation type="submission" date="2011-04" db="EMBL/GenBank/DDBJ databases">
        <title>Complete sequence of chromosome of Haliscomenobacter hydrossis DSM 1100.</title>
        <authorList>
            <consortium name="US DOE Joint Genome Institute (JGI-PGF)"/>
            <person name="Lucas S."/>
            <person name="Han J."/>
            <person name="Lapidus A."/>
            <person name="Bruce D."/>
            <person name="Goodwin L."/>
            <person name="Pitluck S."/>
            <person name="Peters L."/>
            <person name="Kyrpides N."/>
            <person name="Mavromatis K."/>
            <person name="Ivanova N."/>
            <person name="Ovchinnikova G."/>
            <person name="Pagani I."/>
            <person name="Daligault H."/>
            <person name="Detter J.C."/>
            <person name="Han C."/>
            <person name="Land M."/>
            <person name="Hauser L."/>
            <person name="Markowitz V."/>
            <person name="Cheng J.-F."/>
            <person name="Hugenholtz P."/>
            <person name="Woyke T."/>
            <person name="Wu D."/>
            <person name="Verbarg S."/>
            <person name="Frueling A."/>
            <person name="Brambilla E."/>
            <person name="Klenk H.-P."/>
            <person name="Eisen J.A."/>
        </authorList>
    </citation>
    <scope>NUCLEOTIDE SEQUENCE</scope>
    <source>
        <strain>DSM 1100</strain>
    </source>
</reference>
<proteinExistence type="predicted"/>
<name>F4L0X4_HALH1</name>
<dbReference type="RefSeq" id="WP_013765126.1">
    <property type="nucleotide sequence ID" value="NC_015510.1"/>
</dbReference>
<dbReference type="OrthoDB" id="1494260at2"/>
<evidence type="ECO:0000313" key="2">
    <source>
        <dbReference type="Proteomes" id="UP000008461"/>
    </source>
</evidence>
<dbReference type="HOGENOM" id="CLU_2569088_0_0_10"/>
<sequence length="81" mass="9475">MVKSPITYDEFIKKVGLFLDNELNEKESRDLLKEIQTNPAFMHILKEEQTFREFIKTKIDRRKPSPALIASIKDKIKASPI</sequence>
<reference evidence="1 2" key="1">
    <citation type="journal article" date="2011" name="Stand. Genomic Sci.">
        <title>Complete genome sequence of Haliscomenobacter hydrossis type strain (O).</title>
        <authorList>
            <consortium name="US DOE Joint Genome Institute (JGI-PGF)"/>
            <person name="Daligault H."/>
            <person name="Lapidus A."/>
            <person name="Zeytun A."/>
            <person name="Nolan M."/>
            <person name="Lucas S."/>
            <person name="Del Rio T.G."/>
            <person name="Tice H."/>
            <person name="Cheng J.F."/>
            <person name="Tapia R."/>
            <person name="Han C."/>
            <person name="Goodwin L."/>
            <person name="Pitluck S."/>
            <person name="Liolios K."/>
            <person name="Pagani I."/>
            <person name="Ivanova N."/>
            <person name="Huntemann M."/>
            <person name="Mavromatis K."/>
            <person name="Mikhailova N."/>
            <person name="Pati A."/>
            <person name="Chen A."/>
            <person name="Palaniappan K."/>
            <person name="Land M."/>
            <person name="Hauser L."/>
            <person name="Brambilla E.M."/>
            <person name="Rohde M."/>
            <person name="Verbarg S."/>
            <person name="Goker M."/>
            <person name="Bristow J."/>
            <person name="Eisen J.A."/>
            <person name="Markowitz V."/>
            <person name="Hugenholtz P."/>
            <person name="Kyrpides N.C."/>
            <person name="Klenk H.P."/>
            <person name="Woyke T."/>
        </authorList>
    </citation>
    <scope>NUCLEOTIDE SEQUENCE [LARGE SCALE GENOMIC DNA]</scope>
    <source>
        <strain evidence="2">ATCC 27775 / DSM 1100 / LMG 10767 / O</strain>
    </source>
</reference>
<protein>
    <submittedName>
        <fullName evidence="1">Uncharacterized protein</fullName>
    </submittedName>
</protein>